<reference evidence="1 2" key="1">
    <citation type="submission" date="2024-06" db="EMBL/GenBank/DDBJ databases">
        <title>The Natural Products Discovery Center: Release of the First 8490 Sequenced Strains for Exploring Actinobacteria Biosynthetic Diversity.</title>
        <authorList>
            <person name="Kalkreuter E."/>
            <person name="Kautsar S.A."/>
            <person name="Yang D."/>
            <person name="Bader C.D."/>
            <person name="Teijaro C.N."/>
            <person name="Fluegel L."/>
            <person name="Davis C.M."/>
            <person name="Simpson J.R."/>
            <person name="Lauterbach L."/>
            <person name="Steele A.D."/>
            <person name="Gui C."/>
            <person name="Meng S."/>
            <person name="Li G."/>
            <person name="Viehrig K."/>
            <person name="Ye F."/>
            <person name="Su P."/>
            <person name="Kiefer A.F."/>
            <person name="Nichols A."/>
            <person name="Cepeda A.J."/>
            <person name="Yan W."/>
            <person name="Fan B."/>
            <person name="Jiang Y."/>
            <person name="Adhikari A."/>
            <person name="Zheng C.-J."/>
            <person name="Schuster L."/>
            <person name="Cowan T.M."/>
            <person name="Smanski M.J."/>
            <person name="Chevrette M.G."/>
            <person name="De Carvalho L.P.S."/>
            <person name="Shen B."/>
        </authorList>
    </citation>
    <scope>NUCLEOTIDE SEQUENCE [LARGE SCALE GENOMIC DNA]</scope>
    <source>
        <strain evidence="1 2">NPDC052360</strain>
    </source>
</reference>
<dbReference type="InterPro" id="IPR015797">
    <property type="entry name" value="NUDIX_hydrolase-like_dom_sf"/>
</dbReference>
<dbReference type="Gene3D" id="3.90.79.10">
    <property type="entry name" value="Nucleoside Triphosphate Pyrophosphohydrolase"/>
    <property type="match status" value="1"/>
</dbReference>
<evidence type="ECO:0000313" key="2">
    <source>
        <dbReference type="Proteomes" id="UP001553148"/>
    </source>
</evidence>
<keyword evidence="2" id="KW-1185">Reference proteome</keyword>
<proteinExistence type="predicted"/>
<dbReference type="SUPFAM" id="SSF55811">
    <property type="entry name" value="Nudix"/>
    <property type="match status" value="1"/>
</dbReference>
<dbReference type="EMBL" id="JBFAUJ010000007">
    <property type="protein sequence ID" value="MEV8461725.1"/>
    <property type="molecule type" value="Genomic_DNA"/>
</dbReference>
<evidence type="ECO:0000313" key="1">
    <source>
        <dbReference type="EMBL" id="MEV8461725.1"/>
    </source>
</evidence>
<dbReference type="GO" id="GO:0016787">
    <property type="term" value="F:hydrolase activity"/>
    <property type="evidence" value="ECO:0007669"/>
    <property type="project" value="UniProtKB-KW"/>
</dbReference>
<organism evidence="1 2">
    <name type="scientific">Streptomyces griseosporeus</name>
    <dbReference type="NCBI Taxonomy" id="1910"/>
    <lineage>
        <taxon>Bacteria</taxon>
        <taxon>Bacillati</taxon>
        <taxon>Actinomycetota</taxon>
        <taxon>Actinomycetes</taxon>
        <taxon>Kitasatosporales</taxon>
        <taxon>Streptomycetaceae</taxon>
        <taxon>Streptomyces</taxon>
    </lineage>
</organism>
<keyword evidence="1" id="KW-0378">Hydrolase</keyword>
<protein>
    <submittedName>
        <fullName evidence="1">NUDIX hydrolase</fullName>
        <ecNumber evidence="1">3.6.-.-</ecNumber>
    </submittedName>
</protein>
<dbReference type="EC" id="3.6.-.-" evidence="1"/>
<sequence>MNRVPGLFQDRQRRRIVLDKERLKNFVTQSDVPLGVTAETPYSLFIVDLVESTDGHRVIAYPYQRVVYKAQLCGATNVVVIGRLANEELGEIGSIILVRQERHATGRFHLELPRGFGEVGLSGLRSALHELKSETGFDGNTAFRKGSTYTDSGLTDARVDFYEVPVIRRTEPDPDCGEVIQEVQLLAESELVSKVRAGSITDSFTVQAVALLGLALA</sequence>
<accession>A0ABV3KQY2</accession>
<gene>
    <name evidence="1" type="ORF">AB0470_19475</name>
</gene>
<dbReference type="RefSeq" id="WP_162655541.1">
    <property type="nucleotide sequence ID" value="NZ_JBFAUJ010000007.1"/>
</dbReference>
<dbReference type="CDD" id="cd03424">
    <property type="entry name" value="NUDIX_ADPRase_Nudt5_UGPPase_Nudt14"/>
    <property type="match status" value="1"/>
</dbReference>
<name>A0ABV3KQY2_STRGS</name>
<dbReference type="Proteomes" id="UP001553148">
    <property type="component" value="Unassembled WGS sequence"/>
</dbReference>
<comment type="caution">
    <text evidence="1">The sequence shown here is derived from an EMBL/GenBank/DDBJ whole genome shotgun (WGS) entry which is preliminary data.</text>
</comment>